<sequence>MKILSLFLIPVFAVITTTSYAKNIKYVDINQRVNQSQIKSNSDESADPKYAAYLVDGTTSASKLAAQRSHTVAGKDERNFAIFSGITAILIVYFFSQFEFFDK</sequence>
<organism evidence="2 3">
    <name type="scientific">Methyloglobulus morosus KoM1</name>
    <dbReference type="NCBI Taxonomy" id="1116472"/>
    <lineage>
        <taxon>Bacteria</taxon>
        <taxon>Pseudomonadati</taxon>
        <taxon>Pseudomonadota</taxon>
        <taxon>Gammaproteobacteria</taxon>
        <taxon>Methylococcales</taxon>
        <taxon>Methylococcaceae</taxon>
        <taxon>Methyloglobulus</taxon>
    </lineage>
</organism>
<dbReference type="RefSeq" id="WP_023494436.1">
    <property type="nucleotide sequence ID" value="NZ_AYLO01000051.1"/>
</dbReference>
<dbReference type="OrthoDB" id="5574296at2"/>
<keyword evidence="1" id="KW-0472">Membrane</keyword>
<name>V5BXS2_9GAMM</name>
<dbReference type="EMBL" id="AYLO01000051">
    <property type="protein sequence ID" value="ESS72639.1"/>
    <property type="molecule type" value="Genomic_DNA"/>
</dbReference>
<protein>
    <submittedName>
        <fullName evidence="2">Uncharacterized protein</fullName>
    </submittedName>
</protein>
<dbReference type="Proteomes" id="UP000017842">
    <property type="component" value="Unassembled WGS sequence"/>
</dbReference>
<keyword evidence="3" id="KW-1185">Reference proteome</keyword>
<evidence type="ECO:0000313" key="2">
    <source>
        <dbReference type="EMBL" id="ESS72639.1"/>
    </source>
</evidence>
<keyword evidence="1" id="KW-1133">Transmembrane helix</keyword>
<feature type="transmembrane region" description="Helical" evidence="1">
    <location>
        <begin position="80"/>
        <end position="101"/>
    </location>
</feature>
<comment type="caution">
    <text evidence="2">The sequence shown here is derived from an EMBL/GenBank/DDBJ whole genome shotgun (WGS) entry which is preliminary data.</text>
</comment>
<gene>
    <name evidence="2" type="ORF">MGMO_53c00980</name>
</gene>
<evidence type="ECO:0000256" key="1">
    <source>
        <dbReference type="SAM" id="Phobius"/>
    </source>
</evidence>
<reference evidence="2 3" key="1">
    <citation type="journal article" date="2013" name="Genome Announc.">
        <title>Draft Genome Sequence of the Methanotrophic Gammaproteobacterium Methyloglobulus morosus DSM 22980 Strain KoM1.</title>
        <authorList>
            <person name="Poehlein A."/>
            <person name="Deutzmann J.S."/>
            <person name="Daniel R."/>
            <person name="Simeonova D.D."/>
        </authorList>
    </citation>
    <scope>NUCLEOTIDE SEQUENCE [LARGE SCALE GENOMIC DNA]</scope>
    <source>
        <strain evidence="2 3">KoM1</strain>
    </source>
</reference>
<evidence type="ECO:0000313" key="3">
    <source>
        <dbReference type="Proteomes" id="UP000017842"/>
    </source>
</evidence>
<dbReference type="AlphaFoldDB" id="V5BXS2"/>
<dbReference type="STRING" id="1116472.MGMO_53c00980"/>
<proteinExistence type="predicted"/>
<keyword evidence="1" id="KW-0812">Transmembrane</keyword>
<accession>V5BXS2</accession>